<gene>
    <name evidence="1" type="ORF">AVEN_38936_1</name>
</gene>
<keyword evidence="2" id="KW-1185">Reference proteome</keyword>
<dbReference type="AlphaFoldDB" id="A0A4Y2KFS1"/>
<proteinExistence type="predicted"/>
<protein>
    <submittedName>
        <fullName evidence="1">Uncharacterized protein</fullName>
    </submittedName>
</protein>
<evidence type="ECO:0000313" key="2">
    <source>
        <dbReference type="Proteomes" id="UP000499080"/>
    </source>
</evidence>
<name>A0A4Y2KFS1_ARAVE</name>
<sequence>MDSDMFHYEQRNVADSNFRQLAFGSISIDIQHISGDSNAVEDVFSCIDEIHLPVKIIDFDTIAKEQESDNSLEYLMRTGSGLDLKPIKLSSGAKLMCGISTGAIRTYVPETFRKIVFDNVHSL</sequence>
<comment type="caution">
    <text evidence="1">The sequence shown here is derived from an EMBL/GenBank/DDBJ whole genome shotgun (WGS) entry which is preliminary data.</text>
</comment>
<organism evidence="1 2">
    <name type="scientific">Araneus ventricosus</name>
    <name type="common">Orbweaver spider</name>
    <name type="synonym">Epeira ventricosa</name>
    <dbReference type="NCBI Taxonomy" id="182803"/>
    <lineage>
        <taxon>Eukaryota</taxon>
        <taxon>Metazoa</taxon>
        <taxon>Ecdysozoa</taxon>
        <taxon>Arthropoda</taxon>
        <taxon>Chelicerata</taxon>
        <taxon>Arachnida</taxon>
        <taxon>Araneae</taxon>
        <taxon>Araneomorphae</taxon>
        <taxon>Entelegynae</taxon>
        <taxon>Araneoidea</taxon>
        <taxon>Araneidae</taxon>
        <taxon>Araneus</taxon>
    </lineage>
</organism>
<accession>A0A4Y2KFS1</accession>
<evidence type="ECO:0000313" key="1">
    <source>
        <dbReference type="EMBL" id="GBN00263.1"/>
    </source>
</evidence>
<reference evidence="1 2" key="1">
    <citation type="journal article" date="2019" name="Sci. Rep.">
        <title>Orb-weaving spider Araneus ventricosus genome elucidates the spidroin gene catalogue.</title>
        <authorList>
            <person name="Kono N."/>
            <person name="Nakamura H."/>
            <person name="Ohtoshi R."/>
            <person name="Moran D.A.P."/>
            <person name="Shinohara A."/>
            <person name="Yoshida Y."/>
            <person name="Fujiwara M."/>
            <person name="Mori M."/>
            <person name="Tomita M."/>
            <person name="Arakawa K."/>
        </authorList>
    </citation>
    <scope>NUCLEOTIDE SEQUENCE [LARGE SCALE GENOMIC DNA]</scope>
</reference>
<dbReference type="Proteomes" id="UP000499080">
    <property type="component" value="Unassembled WGS sequence"/>
</dbReference>
<dbReference type="EMBL" id="BGPR01194367">
    <property type="protein sequence ID" value="GBN00263.1"/>
    <property type="molecule type" value="Genomic_DNA"/>
</dbReference>